<keyword evidence="1" id="KW-1133">Transmembrane helix</keyword>
<proteinExistence type="predicted"/>
<keyword evidence="1" id="KW-0472">Membrane</keyword>
<organism evidence="2">
    <name type="scientific">marine sediment metagenome</name>
    <dbReference type="NCBI Taxonomy" id="412755"/>
    <lineage>
        <taxon>unclassified sequences</taxon>
        <taxon>metagenomes</taxon>
        <taxon>ecological metagenomes</taxon>
    </lineage>
</organism>
<protein>
    <recommendedName>
        <fullName evidence="3">ABC3 transporter permease protein domain-containing protein</fullName>
    </recommendedName>
</protein>
<comment type="caution">
    <text evidence="2">The sequence shown here is derived from an EMBL/GenBank/DDBJ whole genome shotgun (WGS) entry which is preliminary data.</text>
</comment>
<gene>
    <name evidence="2" type="ORF">S06H3_61422</name>
</gene>
<accession>X1P847</accession>
<dbReference type="EMBL" id="BARV01040276">
    <property type="protein sequence ID" value="GAI52452.1"/>
    <property type="molecule type" value="Genomic_DNA"/>
</dbReference>
<evidence type="ECO:0000313" key="2">
    <source>
        <dbReference type="EMBL" id="GAI52452.1"/>
    </source>
</evidence>
<dbReference type="AlphaFoldDB" id="X1P847"/>
<evidence type="ECO:0000256" key="1">
    <source>
        <dbReference type="SAM" id="Phobius"/>
    </source>
</evidence>
<evidence type="ECO:0008006" key="3">
    <source>
        <dbReference type="Google" id="ProtNLM"/>
    </source>
</evidence>
<reference evidence="2" key="1">
    <citation type="journal article" date="2014" name="Front. Microbiol.">
        <title>High frequency of phylogenetically diverse reductive dehalogenase-homologous genes in deep subseafloor sedimentary metagenomes.</title>
        <authorList>
            <person name="Kawai M."/>
            <person name="Futagami T."/>
            <person name="Toyoda A."/>
            <person name="Takaki Y."/>
            <person name="Nishi S."/>
            <person name="Hori S."/>
            <person name="Arai W."/>
            <person name="Tsubouchi T."/>
            <person name="Morono Y."/>
            <person name="Uchiyama I."/>
            <person name="Ito T."/>
            <person name="Fujiyama A."/>
            <person name="Inagaki F."/>
            <person name="Takami H."/>
        </authorList>
    </citation>
    <scope>NUCLEOTIDE SEQUENCE</scope>
    <source>
        <strain evidence="2">Expedition CK06-06</strain>
    </source>
</reference>
<feature type="transmembrane region" description="Helical" evidence="1">
    <location>
        <begin position="55"/>
        <end position="79"/>
    </location>
</feature>
<name>X1P847_9ZZZZ</name>
<feature type="transmembrane region" description="Helical" evidence="1">
    <location>
        <begin position="12"/>
        <end position="35"/>
    </location>
</feature>
<keyword evidence="1" id="KW-0812">Transmembrane</keyword>
<feature type="non-terminal residue" evidence="2">
    <location>
        <position position="1"/>
    </location>
</feature>
<sequence length="97" mass="10378">VSVFMVEATGIGIIGSLVGCLLGVVGVGWLVKYGFDISYAGDMTTYGIPILNRLYGVWNLSAFGFLLVLGIMVALLSSITPALWAARKDPVKAIYHR</sequence>